<dbReference type="EMBL" id="JAHLQT010017878">
    <property type="protein sequence ID" value="KAG7169223.1"/>
    <property type="molecule type" value="Genomic_DNA"/>
</dbReference>
<protein>
    <submittedName>
        <fullName evidence="1">Uncharacterized protein</fullName>
    </submittedName>
</protein>
<name>A0A8J5MZ26_HOMAM</name>
<dbReference type="AlphaFoldDB" id="A0A8J5MZ26"/>
<organism evidence="1 2">
    <name type="scientific">Homarus americanus</name>
    <name type="common">American lobster</name>
    <dbReference type="NCBI Taxonomy" id="6706"/>
    <lineage>
        <taxon>Eukaryota</taxon>
        <taxon>Metazoa</taxon>
        <taxon>Ecdysozoa</taxon>
        <taxon>Arthropoda</taxon>
        <taxon>Crustacea</taxon>
        <taxon>Multicrustacea</taxon>
        <taxon>Malacostraca</taxon>
        <taxon>Eumalacostraca</taxon>
        <taxon>Eucarida</taxon>
        <taxon>Decapoda</taxon>
        <taxon>Pleocyemata</taxon>
        <taxon>Astacidea</taxon>
        <taxon>Nephropoidea</taxon>
        <taxon>Nephropidae</taxon>
        <taxon>Homarus</taxon>
    </lineage>
</organism>
<evidence type="ECO:0000313" key="1">
    <source>
        <dbReference type="EMBL" id="KAG7169223.1"/>
    </source>
</evidence>
<evidence type="ECO:0000313" key="2">
    <source>
        <dbReference type="Proteomes" id="UP000747542"/>
    </source>
</evidence>
<proteinExistence type="predicted"/>
<reference evidence="1" key="1">
    <citation type="journal article" date="2021" name="Sci. Adv.">
        <title>The American lobster genome reveals insights on longevity, neural, and immune adaptations.</title>
        <authorList>
            <person name="Polinski J.M."/>
            <person name="Zimin A.V."/>
            <person name="Clark K.F."/>
            <person name="Kohn A.B."/>
            <person name="Sadowski N."/>
            <person name="Timp W."/>
            <person name="Ptitsyn A."/>
            <person name="Khanna P."/>
            <person name="Romanova D.Y."/>
            <person name="Williams P."/>
            <person name="Greenwood S.J."/>
            <person name="Moroz L.L."/>
            <person name="Walt D.R."/>
            <person name="Bodnar A.G."/>
        </authorList>
    </citation>
    <scope>NUCLEOTIDE SEQUENCE</scope>
    <source>
        <strain evidence="1">GMGI-L3</strain>
    </source>
</reference>
<keyword evidence="2" id="KW-1185">Reference proteome</keyword>
<dbReference type="Proteomes" id="UP000747542">
    <property type="component" value="Unassembled WGS sequence"/>
</dbReference>
<comment type="caution">
    <text evidence="1">The sequence shown here is derived from an EMBL/GenBank/DDBJ whole genome shotgun (WGS) entry which is preliminary data.</text>
</comment>
<sequence length="115" mass="12436">MSSAHNTTLGMARGKAKKAPILFYLLPQHDDSRGGLGSHYHRVDTPTTTACNAAPDQKCAFMHGRTVKLLSTQLAPSNSSMGPSCFLLLFRPLSMLTSKKESDGRGLVPDGKRIH</sequence>
<gene>
    <name evidence="1" type="ORF">Hamer_G024866</name>
</gene>
<accession>A0A8J5MZ26</accession>